<dbReference type="Pfam" id="PF00440">
    <property type="entry name" value="TetR_N"/>
    <property type="match status" value="1"/>
</dbReference>
<dbReference type="InterPro" id="IPR001647">
    <property type="entry name" value="HTH_TetR"/>
</dbReference>
<organism evidence="4 5">
    <name type="scientific">Nocardia macrotermitis</name>
    <dbReference type="NCBI Taxonomy" id="2585198"/>
    <lineage>
        <taxon>Bacteria</taxon>
        <taxon>Bacillati</taxon>
        <taxon>Actinomycetota</taxon>
        <taxon>Actinomycetes</taxon>
        <taxon>Mycobacteriales</taxon>
        <taxon>Nocardiaceae</taxon>
        <taxon>Nocardia</taxon>
    </lineage>
</organism>
<dbReference type="Pfam" id="PF17920">
    <property type="entry name" value="TetR_C_16"/>
    <property type="match status" value="1"/>
</dbReference>
<evidence type="ECO:0000259" key="3">
    <source>
        <dbReference type="PROSITE" id="PS50977"/>
    </source>
</evidence>
<dbReference type="InterPro" id="IPR041678">
    <property type="entry name" value="TetR_C_16"/>
</dbReference>
<dbReference type="RefSeq" id="WP_153415190.1">
    <property type="nucleotide sequence ID" value="NZ_WEGK01000019.1"/>
</dbReference>
<sequence>MTAETTARRSDATRAAILAAARHRFAQDGFRKATIRAIAADAAIDPSMVMRYYGSKEGLFDAALEIDLELPDLGVVQQDSLGETIARRFLELWETPPGDEILLTLLRSAVTDDEVGKRAQRIFAGQIMPMVLRVGDPADAPRRAGLIASQVLGVALCRYVLRLEPMVAMTPAELTASIAPVLQRYLTIRPGES</sequence>
<name>A0A7K0DCB3_9NOCA</name>
<dbReference type="OrthoDB" id="3210235at2"/>
<evidence type="ECO:0000256" key="2">
    <source>
        <dbReference type="PROSITE-ProRule" id="PRU00335"/>
    </source>
</evidence>
<keyword evidence="1 2" id="KW-0238">DNA-binding</keyword>
<gene>
    <name evidence="4" type="ORF">NRB20_65490</name>
</gene>
<dbReference type="PANTHER" id="PTHR30328">
    <property type="entry name" value="TRANSCRIPTIONAL REPRESSOR"/>
    <property type="match status" value="1"/>
</dbReference>
<dbReference type="EMBL" id="WEGK01000019">
    <property type="protein sequence ID" value="MQY23420.1"/>
    <property type="molecule type" value="Genomic_DNA"/>
</dbReference>
<reference evidence="4 5" key="1">
    <citation type="submission" date="2019-10" db="EMBL/GenBank/DDBJ databases">
        <title>Nocardia macrotermitis sp. nov. and Nocardia aurantia sp. nov., isolated from the gut of fungus growing-termite Macrotermes natalensis.</title>
        <authorList>
            <person name="Benndorf R."/>
            <person name="Schwitalla J."/>
            <person name="Martin K."/>
            <person name="De Beer W."/>
            <person name="Kaster A.-K."/>
            <person name="Vollmers J."/>
            <person name="Poulsen M."/>
            <person name="Beemelmanns C."/>
        </authorList>
    </citation>
    <scope>NUCLEOTIDE SEQUENCE [LARGE SCALE GENOMIC DNA]</scope>
    <source>
        <strain evidence="4 5">RB20</strain>
    </source>
</reference>
<dbReference type="Gene3D" id="1.10.357.10">
    <property type="entry name" value="Tetracycline Repressor, domain 2"/>
    <property type="match status" value="1"/>
</dbReference>
<accession>A0A7K0DCB3</accession>
<evidence type="ECO:0000256" key="1">
    <source>
        <dbReference type="ARBA" id="ARBA00023125"/>
    </source>
</evidence>
<feature type="domain" description="HTH tetR-type" evidence="3">
    <location>
        <begin position="11"/>
        <end position="71"/>
    </location>
</feature>
<protein>
    <recommendedName>
        <fullName evidence="3">HTH tetR-type domain-containing protein</fullName>
    </recommendedName>
</protein>
<dbReference type="Proteomes" id="UP000438448">
    <property type="component" value="Unassembled WGS sequence"/>
</dbReference>
<dbReference type="Gene3D" id="1.10.10.60">
    <property type="entry name" value="Homeodomain-like"/>
    <property type="match status" value="1"/>
</dbReference>
<evidence type="ECO:0000313" key="4">
    <source>
        <dbReference type="EMBL" id="MQY23420.1"/>
    </source>
</evidence>
<keyword evidence="5" id="KW-1185">Reference proteome</keyword>
<dbReference type="GO" id="GO:0003677">
    <property type="term" value="F:DNA binding"/>
    <property type="evidence" value="ECO:0007669"/>
    <property type="project" value="UniProtKB-UniRule"/>
</dbReference>
<dbReference type="SUPFAM" id="SSF48498">
    <property type="entry name" value="Tetracyclin repressor-like, C-terminal domain"/>
    <property type="match status" value="1"/>
</dbReference>
<evidence type="ECO:0000313" key="5">
    <source>
        <dbReference type="Proteomes" id="UP000438448"/>
    </source>
</evidence>
<feature type="DNA-binding region" description="H-T-H motif" evidence="2">
    <location>
        <begin position="34"/>
        <end position="53"/>
    </location>
</feature>
<proteinExistence type="predicted"/>
<dbReference type="AlphaFoldDB" id="A0A7K0DCB3"/>
<comment type="caution">
    <text evidence="4">The sequence shown here is derived from an EMBL/GenBank/DDBJ whole genome shotgun (WGS) entry which is preliminary data.</text>
</comment>
<dbReference type="PROSITE" id="PS50977">
    <property type="entry name" value="HTH_TETR_2"/>
    <property type="match status" value="1"/>
</dbReference>
<dbReference type="PANTHER" id="PTHR30328:SF54">
    <property type="entry name" value="HTH-TYPE TRANSCRIPTIONAL REPRESSOR SCO4008"/>
    <property type="match status" value="1"/>
</dbReference>
<dbReference type="InterPro" id="IPR036271">
    <property type="entry name" value="Tet_transcr_reg_TetR-rel_C_sf"/>
</dbReference>
<dbReference type="InterPro" id="IPR009057">
    <property type="entry name" value="Homeodomain-like_sf"/>
</dbReference>
<dbReference type="InterPro" id="IPR050109">
    <property type="entry name" value="HTH-type_TetR-like_transc_reg"/>
</dbReference>
<dbReference type="GO" id="GO:0006355">
    <property type="term" value="P:regulation of DNA-templated transcription"/>
    <property type="evidence" value="ECO:0007669"/>
    <property type="project" value="UniProtKB-ARBA"/>
</dbReference>
<dbReference type="SUPFAM" id="SSF46689">
    <property type="entry name" value="Homeodomain-like"/>
    <property type="match status" value="1"/>
</dbReference>